<dbReference type="KEGG" id="cga:Celgi_2674"/>
<accession>F8A3Y1</accession>
<evidence type="ECO:0000259" key="1">
    <source>
        <dbReference type="Pfam" id="PF13539"/>
    </source>
</evidence>
<dbReference type="Pfam" id="PF13539">
    <property type="entry name" value="Peptidase_M15_4"/>
    <property type="match status" value="1"/>
</dbReference>
<organism evidence="2 3">
    <name type="scientific">Cellulomonas gilvus (strain ATCC 13127 / NRRL B-14078)</name>
    <name type="common">Cellvibrio gilvus</name>
    <dbReference type="NCBI Taxonomy" id="593907"/>
    <lineage>
        <taxon>Bacteria</taxon>
        <taxon>Bacillati</taxon>
        <taxon>Actinomycetota</taxon>
        <taxon>Actinomycetes</taxon>
        <taxon>Micrococcales</taxon>
        <taxon>Cellulomonadaceae</taxon>
        <taxon>Cellulomonas</taxon>
    </lineage>
</organism>
<dbReference type="InterPro" id="IPR039561">
    <property type="entry name" value="Peptidase_M15C"/>
</dbReference>
<dbReference type="HOGENOM" id="CLU_968725_0_0_11"/>
<dbReference type="OrthoDB" id="9810670at2"/>
<name>F8A3Y1_CELGA</name>
<protein>
    <recommendedName>
        <fullName evidence="1">Peptidase M15C domain-containing protein</fullName>
    </recommendedName>
</protein>
<dbReference type="Gene3D" id="3.30.1380.10">
    <property type="match status" value="1"/>
</dbReference>
<dbReference type="InterPro" id="IPR009045">
    <property type="entry name" value="Zn_M74/Hedgehog-like"/>
</dbReference>
<feature type="domain" description="Peptidase M15C" evidence="1">
    <location>
        <begin position="72"/>
        <end position="140"/>
    </location>
</feature>
<keyword evidence="3" id="KW-1185">Reference proteome</keyword>
<dbReference type="AlphaFoldDB" id="F8A3Y1"/>
<reference evidence="3" key="1">
    <citation type="submission" date="2011-04" db="EMBL/GenBank/DDBJ databases">
        <title>Complete sequence of Cellvibrio gilvus ATCC 13127.</title>
        <authorList>
            <person name="Lucas S."/>
            <person name="Han J."/>
            <person name="Lapidus A."/>
            <person name="Cheng J.-F."/>
            <person name="Goodwin L."/>
            <person name="Pitluck S."/>
            <person name="Peters L."/>
            <person name="Munk A."/>
            <person name="Detter J.C."/>
            <person name="Han C."/>
            <person name="Tapia R."/>
            <person name="Land M."/>
            <person name="Hauser L."/>
            <person name="Kyrpides N."/>
            <person name="Ivanova N."/>
            <person name="Ovchinnikova G."/>
            <person name="Pagani I."/>
            <person name="Mead D."/>
            <person name="Brumm P."/>
            <person name="Woyke T."/>
        </authorList>
    </citation>
    <scope>NUCLEOTIDE SEQUENCE [LARGE SCALE GENOMIC DNA]</scope>
    <source>
        <strain evidence="3">ATCC 13127 / NRRL B-14078</strain>
    </source>
</reference>
<dbReference type="Proteomes" id="UP000000485">
    <property type="component" value="Chromosome"/>
</dbReference>
<sequence>MATLNGWDDASAAQVDRLFLADDENGCEVLRGDVAAAFTWLVEQIHTRVERVTVLNGWRSRAFNTSVGGHPGSNHISATAIDVNGGRHPYEAHQRGQPYSSGFTAAQTAEVRRILAEADGLFTWGLDFPVGLRDAMHFEITTGRRASAVRAFVTTGTSSTRQEDDMGELDPKQRIPVTGEAATVLGLKEQSLGGMLGYASAGFRQSRRDAARILAGQRAILVALGQAVDERAIAAQVVATLRDDLTEVLLAEIRTRKVGVTRKAAETIAAATVAQLTERFAVEPDGD</sequence>
<dbReference type="GO" id="GO:0008233">
    <property type="term" value="F:peptidase activity"/>
    <property type="evidence" value="ECO:0007669"/>
    <property type="project" value="InterPro"/>
</dbReference>
<dbReference type="SUPFAM" id="SSF55166">
    <property type="entry name" value="Hedgehog/DD-peptidase"/>
    <property type="match status" value="1"/>
</dbReference>
<dbReference type="eggNOG" id="ENOG5032U94">
    <property type="taxonomic scope" value="Bacteria"/>
</dbReference>
<dbReference type="EMBL" id="CP002665">
    <property type="protein sequence ID" value="AEI13173.1"/>
    <property type="molecule type" value="Genomic_DNA"/>
</dbReference>
<evidence type="ECO:0000313" key="3">
    <source>
        <dbReference type="Proteomes" id="UP000000485"/>
    </source>
</evidence>
<dbReference type="RefSeq" id="WP_013884690.1">
    <property type="nucleotide sequence ID" value="NC_015671.1"/>
</dbReference>
<gene>
    <name evidence="2" type="ordered locus">Celgi_2674</name>
</gene>
<proteinExistence type="predicted"/>
<dbReference type="STRING" id="593907.Celgi_2674"/>
<evidence type="ECO:0000313" key="2">
    <source>
        <dbReference type="EMBL" id="AEI13173.1"/>
    </source>
</evidence>